<organism evidence="2 3">
    <name type="scientific">Rhizobium oryzicola</name>
    <dbReference type="NCBI Taxonomy" id="1232668"/>
    <lineage>
        <taxon>Bacteria</taxon>
        <taxon>Pseudomonadati</taxon>
        <taxon>Pseudomonadota</taxon>
        <taxon>Alphaproteobacteria</taxon>
        <taxon>Hyphomicrobiales</taxon>
        <taxon>Rhizobiaceae</taxon>
        <taxon>Rhizobium/Agrobacterium group</taxon>
        <taxon>Rhizobium</taxon>
    </lineage>
</organism>
<sequence length="120" mass="13504">MKKNTNTDRLAELLKHWNRATPEEKAIFLVRIAADPSDADDLDSPPRANPFSENGRYLSAQTKSRIEAVMRRRSITPSGVMQEMGFSPQDISLTLALARGSSLRLKVMQALEFWLSEQEG</sequence>
<dbReference type="RefSeq" id="WP_302079033.1">
    <property type="nucleotide sequence ID" value="NZ_JAUKWQ010000010.1"/>
</dbReference>
<evidence type="ECO:0000313" key="3">
    <source>
        <dbReference type="Proteomes" id="UP001169006"/>
    </source>
</evidence>
<evidence type="ECO:0000256" key="1">
    <source>
        <dbReference type="SAM" id="MobiDB-lite"/>
    </source>
</evidence>
<reference evidence="2" key="2">
    <citation type="submission" date="2023-07" db="EMBL/GenBank/DDBJ databases">
        <authorList>
            <person name="Sun H."/>
        </authorList>
    </citation>
    <scope>NUCLEOTIDE SEQUENCE</scope>
    <source>
        <strain evidence="2">05753</strain>
    </source>
</reference>
<name>A0ABT8T290_9HYPH</name>
<protein>
    <submittedName>
        <fullName evidence="2">Uncharacterized protein</fullName>
    </submittedName>
</protein>
<reference evidence="2" key="1">
    <citation type="journal article" date="2015" name="Int. J. Syst. Evol. Microbiol.">
        <title>Rhizobium oryzicola sp. nov., potential plant-growth-promoting endophytic bacteria isolated from rice roots.</title>
        <authorList>
            <person name="Zhang X.X."/>
            <person name="Gao J.S."/>
            <person name="Cao Y.H."/>
            <person name="Sheirdil R.A."/>
            <person name="Wang X.C."/>
            <person name="Zhang L."/>
        </authorList>
    </citation>
    <scope>NUCLEOTIDE SEQUENCE</scope>
    <source>
        <strain evidence="2">05753</strain>
    </source>
</reference>
<dbReference type="Proteomes" id="UP001169006">
    <property type="component" value="Unassembled WGS sequence"/>
</dbReference>
<gene>
    <name evidence="2" type="ORF">Q2T52_22015</name>
</gene>
<proteinExistence type="predicted"/>
<dbReference type="EMBL" id="JAUKWQ010000010">
    <property type="protein sequence ID" value="MDO1584771.1"/>
    <property type="molecule type" value="Genomic_DNA"/>
</dbReference>
<comment type="caution">
    <text evidence="2">The sequence shown here is derived from an EMBL/GenBank/DDBJ whole genome shotgun (WGS) entry which is preliminary data.</text>
</comment>
<accession>A0ABT8T290</accession>
<feature type="region of interest" description="Disordered" evidence="1">
    <location>
        <begin position="36"/>
        <end position="55"/>
    </location>
</feature>
<keyword evidence="3" id="KW-1185">Reference proteome</keyword>
<evidence type="ECO:0000313" key="2">
    <source>
        <dbReference type="EMBL" id="MDO1584771.1"/>
    </source>
</evidence>